<name>A0A9N9EW20_9GLOM</name>
<feature type="non-terminal residue" evidence="2">
    <location>
        <position position="50"/>
    </location>
</feature>
<dbReference type="Proteomes" id="UP000789396">
    <property type="component" value="Unassembled WGS sequence"/>
</dbReference>
<evidence type="ECO:0000313" key="2">
    <source>
        <dbReference type="EMBL" id="CAG8692808.1"/>
    </source>
</evidence>
<feature type="region of interest" description="Disordered" evidence="1">
    <location>
        <begin position="1"/>
        <end position="25"/>
    </location>
</feature>
<proteinExistence type="predicted"/>
<keyword evidence="3" id="KW-1185">Reference proteome</keyword>
<sequence length="50" mass="5924">MLDWERHHETIENEKHIDTNARNKNDFESKIDLEADLTDPLLSKTDCDNL</sequence>
<organism evidence="2 3">
    <name type="scientific">Racocetra fulgida</name>
    <dbReference type="NCBI Taxonomy" id="60492"/>
    <lineage>
        <taxon>Eukaryota</taxon>
        <taxon>Fungi</taxon>
        <taxon>Fungi incertae sedis</taxon>
        <taxon>Mucoromycota</taxon>
        <taxon>Glomeromycotina</taxon>
        <taxon>Glomeromycetes</taxon>
        <taxon>Diversisporales</taxon>
        <taxon>Gigasporaceae</taxon>
        <taxon>Racocetra</taxon>
    </lineage>
</organism>
<accession>A0A9N9EW20</accession>
<comment type="caution">
    <text evidence="2">The sequence shown here is derived from an EMBL/GenBank/DDBJ whole genome shotgun (WGS) entry which is preliminary data.</text>
</comment>
<dbReference type="OrthoDB" id="2420261at2759"/>
<evidence type="ECO:0000256" key="1">
    <source>
        <dbReference type="SAM" id="MobiDB-lite"/>
    </source>
</evidence>
<dbReference type="EMBL" id="CAJVPZ010019215">
    <property type="protein sequence ID" value="CAG8692808.1"/>
    <property type="molecule type" value="Genomic_DNA"/>
</dbReference>
<protein>
    <submittedName>
        <fullName evidence="2">12382_t:CDS:1</fullName>
    </submittedName>
</protein>
<reference evidence="2" key="1">
    <citation type="submission" date="2021-06" db="EMBL/GenBank/DDBJ databases">
        <authorList>
            <person name="Kallberg Y."/>
            <person name="Tangrot J."/>
            <person name="Rosling A."/>
        </authorList>
    </citation>
    <scope>NUCLEOTIDE SEQUENCE</scope>
    <source>
        <strain evidence="2">IN212</strain>
    </source>
</reference>
<dbReference type="AlphaFoldDB" id="A0A9N9EW20"/>
<gene>
    <name evidence="2" type="ORF">RFULGI_LOCUS10071</name>
</gene>
<evidence type="ECO:0000313" key="3">
    <source>
        <dbReference type="Proteomes" id="UP000789396"/>
    </source>
</evidence>